<evidence type="ECO:0000259" key="2">
    <source>
        <dbReference type="Pfam" id="PF03372"/>
    </source>
</evidence>
<keyword evidence="1" id="KW-0732">Signal</keyword>
<dbReference type="PANTHER" id="PTHR42834:SF1">
    <property type="entry name" value="ENDONUCLEASE_EXONUCLEASE_PHOSPHATASE FAMILY PROTEIN (AFU_ORTHOLOGUE AFUA_3G09210)"/>
    <property type="match status" value="1"/>
</dbReference>
<keyword evidence="3" id="KW-0255">Endonuclease</keyword>
<keyword evidence="4" id="KW-1185">Reference proteome</keyword>
<feature type="domain" description="Endonuclease/exonuclease/phosphatase" evidence="2">
    <location>
        <begin position="43"/>
        <end position="307"/>
    </location>
</feature>
<name>A0A7H0VCI7_9FLAO</name>
<protein>
    <submittedName>
        <fullName evidence="3">Endonuclease/exonuclease/phosphatase family protein</fullName>
    </submittedName>
</protein>
<evidence type="ECO:0000256" key="1">
    <source>
        <dbReference type="SAM" id="SignalP"/>
    </source>
</evidence>
<dbReference type="AlphaFoldDB" id="A0A7H0VCI7"/>
<dbReference type="Pfam" id="PF03372">
    <property type="entry name" value="Exo_endo_phos"/>
    <property type="match status" value="1"/>
</dbReference>
<keyword evidence="3" id="KW-0540">Nuclease</keyword>
<dbReference type="GO" id="GO:0004519">
    <property type="term" value="F:endonuclease activity"/>
    <property type="evidence" value="ECO:0007669"/>
    <property type="project" value="UniProtKB-KW"/>
</dbReference>
<gene>
    <name evidence="3" type="ORF">H4K34_13760</name>
</gene>
<dbReference type="InterPro" id="IPR005135">
    <property type="entry name" value="Endo/exonuclease/phosphatase"/>
</dbReference>
<dbReference type="Proteomes" id="UP000516305">
    <property type="component" value="Chromosome"/>
</dbReference>
<feature type="chain" id="PRO_5029006535" evidence="1">
    <location>
        <begin position="20"/>
        <end position="317"/>
    </location>
</feature>
<evidence type="ECO:0000313" key="4">
    <source>
        <dbReference type="Proteomes" id="UP000516305"/>
    </source>
</evidence>
<dbReference type="KEGG" id="chyd:H4K34_13760"/>
<dbReference type="PANTHER" id="PTHR42834">
    <property type="entry name" value="ENDONUCLEASE/EXONUCLEASE/PHOSPHATASE FAMILY PROTEIN (AFU_ORTHOLOGUE AFUA_3G09210)"/>
    <property type="match status" value="1"/>
</dbReference>
<dbReference type="SUPFAM" id="SSF56219">
    <property type="entry name" value="DNase I-like"/>
    <property type="match status" value="1"/>
</dbReference>
<sequence length="317" mass="36033">MKKFLWPLLVFPLFLSAQKSPFNSEAVFPARHTYSTGDTLRIMTWNVEHLVDELDDPYVNNGRENNGEIKPEKMKLLAEALKMAEADVIVFEEAESANVVEALRDSFFPDLGYQYVADTRSRNWYQNVVILSKLPIGKMISYGNVHTPVVFEEDGESKYQTQNYINTRMWTCELLVDSTYGLYLSGAHLKAGGGSRNEAMRMGQLRYWQKEMELLLKADPEADIILLGDLNSYRNGNEIKMLLEDARPLVKLQDPIAAEVNSHPADAPSHRLDYILYNQNLADQIVPKSAQVLTPFSPAEMRTISDHLPLVLDLIVH</sequence>
<proteinExistence type="predicted"/>
<accession>A0A7H0VCI7</accession>
<feature type="signal peptide" evidence="1">
    <location>
        <begin position="1"/>
        <end position="19"/>
    </location>
</feature>
<dbReference type="RefSeq" id="WP_210757966.1">
    <property type="nucleotide sequence ID" value="NZ_CP060139.1"/>
</dbReference>
<dbReference type="InterPro" id="IPR036691">
    <property type="entry name" value="Endo/exonu/phosph_ase_sf"/>
</dbReference>
<dbReference type="GO" id="GO:0004527">
    <property type="term" value="F:exonuclease activity"/>
    <property type="evidence" value="ECO:0007669"/>
    <property type="project" value="UniProtKB-KW"/>
</dbReference>
<organism evidence="3 4">
    <name type="scientific">Croceimicrobium hydrocarbonivorans</name>
    <dbReference type="NCBI Taxonomy" id="2761580"/>
    <lineage>
        <taxon>Bacteria</taxon>
        <taxon>Pseudomonadati</taxon>
        <taxon>Bacteroidota</taxon>
        <taxon>Flavobacteriia</taxon>
        <taxon>Flavobacteriales</taxon>
        <taxon>Owenweeksiaceae</taxon>
        <taxon>Croceimicrobium</taxon>
    </lineage>
</organism>
<dbReference type="Gene3D" id="3.60.10.10">
    <property type="entry name" value="Endonuclease/exonuclease/phosphatase"/>
    <property type="match status" value="1"/>
</dbReference>
<dbReference type="EMBL" id="CP060139">
    <property type="protein sequence ID" value="QNR23435.1"/>
    <property type="molecule type" value="Genomic_DNA"/>
</dbReference>
<reference evidence="3 4" key="1">
    <citation type="submission" date="2020-08" db="EMBL/GenBank/DDBJ databases">
        <title>Croceimicrobium hydrocarbonivorans gen. nov., sp. nov., a novel marine bacterium isolated from a bacterial consortium that degrades polyethylene terephthalate.</title>
        <authorList>
            <person name="Liu R."/>
        </authorList>
    </citation>
    <scope>NUCLEOTIDE SEQUENCE [LARGE SCALE GENOMIC DNA]</scope>
    <source>
        <strain evidence="3 4">A20-9</strain>
    </source>
</reference>
<keyword evidence="3" id="KW-0378">Hydrolase</keyword>
<evidence type="ECO:0000313" key="3">
    <source>
        <dbReference type="EMBL" id="QNR23435.1"/>
    </source>
</evidence>
<keyword evidence="3" id="KW-0269">Exonuclease</keyword>